<dbReference type="PROSITE" id="PS51186">
    <property type="entry name" value="GNAT"/>
    <property type="match status" value="1"/>
</dbReference>
<gene>
    <name evidence="9" type="primary">ydaF</name>
    <name evidence="8" type="ORF">EGM181_16210</name>
    <name evidence="5" type="ORF">HWH42_08415</name>
    <name evidence="9" type="ORF">NCTC12360_03051</name>
    <name evidence="7" type="ORF">P7E30_06980</name>
    <name evidence="6" type="ORF">QRX88_02455</name>
</gene>
<dbReference type="PANTHER" id="PTHR43792">
    <property type="entry name" value="GNAT FAMILY, PUTATIVE (AFU_ORTHOLOGUE AFUA_3G00765)-RELATED-RELATED"/>
    <property type="match status" value="1"/>
</dbReference>
<name>A0A1L8U3L0_ENTGA</name>
<dbReference type="GO" id="GO:0005737">
    <property type="term" value="C:cytoplasm"/>
    <property type="evidence" value="ECO:0007669"/>
    <property type="project" value="TreeGrafter"/>
</dbReference>
<sequence length="189" mass="21727">MEIQKNHLLILAENQRIETPRLWLRPVTMADANDLFEYASDEETTEFVFPRHQSLVDTKIAIATYFLAAPLGKFAIEEKMSGKMIGTIDLRVDPLKEVAELGYTLNKAFWGQGIVPEAARMLLSLGFEKLALVRIYALHDQRNHRSGRVMEKIGMKVEAQIPAARRFRGQVVDEVMRGITRDEWQKRIM</sequence>
<evidence type="ECO:0000313" key="9">
    <source>
        <dbReference type="EMBL" id="STD84511.1"/>
    </source>
</evidence>
<evidence type="ECO:0000313" key="5">
    <source>
        <dbReference type="EMBL" id="MBA0972608.1"/>
    </source>
</evidence>
<dbReference type="GO" id="GO:0008999">
    <property type="term" value="F:protein-N-terminal-alanine acetyltransferase activity"/>
    <property type="evidence" value="ECO:0007669"/>
    <property type="project" value="TreeGrafter"/>
</dbReference>
<evidence type="ECO:0000256" key="3">
    <source>
        <dbReference type="ARBA" id="ARBA00038502"/>
    </source>
</evidence>
<dbReference type="SUPFAM" id="SSF55729">
    <property type="entry name" value="Acyl-CoA N-acyltransferases (Nat)"/>
    <property type="match status" value="1"/>
</dbReference>
<dbReference type="AlphaFoldDB" id="A0A1L8U3L0"/>
<evidence type="ECO:0000313" key="7">
    <source>
        <dbReference type="EMBL" id="MDT2689946.1"/>
    </source>
</evidence>
<evidence type="ECO:0000256" key="1">
    <source>
        <dbReference type="ARBA" id="ARBA00022679"/>
    </source>
</evidence>
<keyword evidence="2 9" id="KW-0012">Acyltransferase</keyword>
<dbReference type="Proteomes" id="UP000254807">
    <property type="component" value="Unassembled WGS sequence"/>
</dbReference>
<dbReference type="EMBL" id="JARPZN010000003">
    <property type="protein sequence ID" value="MDT2689946.1"/>
    <property type="molecule type" value="Genomic_DNA"/>
</dbReference>
<evidence type="ECO:0000313" key="8">
    <source>
        <dbReference type="EMBL" id="QOG28700.1"/>
    </source>
</evidence>
<protein>
    <submittedName>
        <fullName evidence="5 9">Acetyltransferase</fullName>
        <ecNumber evidence="9">2.3.1.-</ecNumber>
    </submittedName>
</protein>
<reference evidence="6 13" key="5">
    <citation type="submission" date="2023-06" db="EMBL/GenBank/DDBJ databases">
        <title>Acute promotion of culturable opportunistic pathogens and persistent increase of antibiotic resistance following antibiotic exposure in mouse gut microbiota.</title>
        <authorList>
            <person name="Li L."/>
            <person name="Wang B."/>
            <person name="Sun Y."/>
            <person name="Wang M."/>
            <person name="Xu H."/>
        </authorList>
    </citation>
    <scope>NUCLEOTIDE SEQUENCE [LARGE SCALE GENOMIC DNA]</scope>
    <source>
        <strain evidence="6 13">CRI2_2</strain>
    </source>
</reference>
<dbReference type="OrthoDB" id="9798081at2"/>
<dbReference type="PANTHER" id="PTHR43792:SF8">
    <property type="entry name" value="[RIBOSOMAL PROTEIN US5]-ALANINE N-ACETYLTRANSFERASE"/>
    <property type="match status" value="1"/>
</dbReference>
<dbReference type="EC" id="2.3.1.-" evidence="9"/>
<evidence type="ECO:0000313" key="13">
    <source>
        <dbReference type="Proteomes" id="UP001241571"/>
    </source>
</evidence>
<evidence type="ECO:0000313" key="6">
    <source>
        <dbReference type="EMBL" id="MDL4934578.1"/>
    </source>
</evidence>
<evidence type="ECO:0000256" key="2">
    <source>
        <dbReference type="ARBA" id="ARBA00023315"/>
    </source>
</evidence>
<keyword evidence="1 9" id="KW-0808">Transferase</keyword>
<comment type="similarity">
    <text evidence="3">Belongs to the acetyltransferase family. RimJ subfamily.</text>
</comment>
<feature type="domain" description="N-acetyltransferase" evidence="4">
    <location>
        <begin position="22"/>
        <end position="182"/>
    </location>
</feature>
<dbReference type="EMBL" id="JABXJK010000039">
    <property type="protein sequence ID" value="MBA0972608.1"/>
    <property type="molecule type" value="Genomic_DNA"/>
</dbReference>
<reference evidence="8 11" key="2">
    <citation type="submission" date="2020-03" db="EMBL/GenBank/DDBJ databases">
        <title>Characterization of ganglioside-mimicking enterococci.</title>
        <authorList>
            <person name="Patry R.T."/>
            <person name="Nothaft H."/>
            <person name="Bridger R."/>
            <person name="Shajahan A."/>
            <person name="Huynh S."/>
            <person name="Sanchez S."/>
            <person name="Azadi P."/>
            <person name="Cooper K."/>
            <person name="Miller W.G."/>
            <person name="Parker C.T."/>
            <person name="Wells L."/>
            <person name="Szymanski C.M."/>
        </authorList>
    </citation>
    <scope>NUCLEOTIDE SEQUENCE [LARGE SCALE GENOMIC DNA]</scope>
    <source>
        <strain evidence="8 11">EGM181</strain>
    </source>
</reference>
<reference evidence="7" key="4">
    <citation type="submission" date="2023-03" db="EMBL/GenBank/DDBJ databases">
        <authorList>
            <person name="Shen W."/>
            <person name="Cai J."/>
        </authorList>
    </citation>
    <scope>NUCLEOTIDE SEQUENCE</scope>
    <source>
        <strain evidence="7">K69-2</strain>
    </source>
</reference>
<dbReference type="InterPro" id="IPR000182">
    <property type="entry name" value="GNAT_dom"/>
</dbReference>
<dbReference type="InterPro" id="IPR016181">
    <property type="entry name" value="Acyl_CoA_acyltransferase"/>
</dbReference>
<dbReference type="Proteomes" id="UP001183682">
    <property type="component" value="Unassembled WGS sequence"/>
</dbReference>
<accession>A0A1L8U3L0</accession>
<dbReference type="InterPro" id="IPR051531">
    <property type="entry name" value="N-acetyltransferase"/>
</dbReference>
<dbReference type="Proteomes" id="UP000516696">
    <property type="component" value="Chromosome"/>
</dbReference>
<evidence type="ECO:0000259" key="4">
    <source>
        <dbReference type="PROSITE" id="PS51186"/>
    </source>
</evidence>
<reference evidence="5 12" key="3">
    <citation type="submission" date="2020-06" db="EMBL/GenBank/DDBJ databases">
        <title>Crossreactivity between MHC class I-restricted antigens from cancer cells and an enterococcal bacteriophage.</title>
        <authorList>
            <person name="Fluckiger A."/>
            <person name="Daillere R."/>
            <person name="Sassi M."/>
            <person name="Cattoir V."/>
            <person name="Kroemer G."/>
            <person name="Zitvogel L."/>
        </authorList>
    </citation>
    <scope>NUCLEOTIDE SEQUENCE [LARGE SCALE GENOMIC DNA]</scope>
    <source>
        <strain evidence="5 12">EG4</strain>
    </source>
</reference>
<dbReference type="Gene3D" id="3.40.630.30">
    <property type="match status" value="1"/>
</dbReference>
<evidence type="ECO:0000313" key="12">
    <source>
        <dbReference type="Proteomes" id="UP000571857"/>
    </source>
</evidence>
<evidence type="ECO:0000313" key="10">
    <source>
        <dbReference type="Proteomes" id="UP000254807"/>
    </source>
</evidence>
<dbReference type="RefSeq" id="WP_060813266.1">
    <property type="nucleotide sequence ID" value="NZ_BSYC01000001.1"/>
</dbReference>
<dbReference type="EMBL" id="UFYW01000001">
    <property type="protein sequence ID" value="STD84511.1"/>
    <property type="molecule type" value="Genomic_DNA"/>
</dbReference>
<keyword evidence="10" id="KW-1185">Reference proteome</keyword>
<dbReference type="Pfam" id="PF13302">
    <property type="entry name" value="Acetyltransf_3"/>
    <property type="match status" value="1"/>
</dbReference>
<dbReference type="EMBL" id="JASUBT010000001">
    <property type="protein sequence ID" value="MDL4934578.1"/>
    <property type="molecule type" value="Genomic_DNA"/>
</dbReference>
<dbReference type="Proteomes" id="UP000571857">
    <property type="component" value="Unassembled WGS sequence"/>
</dbReference>
<organism evidence="9 10">
    <name type="scientific">Enterococcus gallinarum</name>
    <dbReference type="NCBI Taxonomy" id="1353"/>
    <lineage>
        <taxon>Bacteria</taxon>
        <taxon>Bacillati</taxon>
        <taxon>Bacillota</taxon>
        <taxon>Bacilli</taxon>
        <taxon>Lactobacillales</taxon>
        <taxon>Enterococcaceae</taxon>
        <taxon>Enterococcus</taxon>
    </lineage>
</organism>
<evidence type="ECO:0000313" key="11">
    <source>
        <dbReference type="Proteomes" id="UP000516696"/>
    </source>
</evidence>
<proteinExistence type="inferred from homology"/>
<dbReference type="Proteomes" id="UP001241571">
    <property type="component" value="Unassembled WGS sequence"/>
</dbReference>
<reference evidence="9 10" key="1">
    <citation type="submission" date="2018-06" db="EMBL/GenBank/DDBJ databases">
        <authorList>
            <consortium name="Pathogen Informatics"/>
            <person name="Doyle S."/>
        </authorList>
    </citation>
    <scope>NUCLEOTIDE SEQUENCE [LARGE SCALE GENOMIC DNA]</scope>
    <source>
        <strain evidence="9 10">NCTC12360</strain>
    </source>
</reference>
<dbReference type="EMBL" id="CP050485">
    <property type="protein sequence ID" value="QOG28700.1"/>
    <property type="molecule type" value="Genomic_DNA"/>
</dbReference>